<comment type="caution">
    <text evidence="1">The sequence shown here is derived from an EMBL/GenBank/DDBJ whole genome shotgun (WGS) entry which is preliminary data.</text>
</comment>
<accession>A0ABR2EVR3</accession>
<gene>
    <name evidence="1" type="ORF">V6N12_058731</name>
</gene>
<dbReference type="InterPro" id="IPR006502">
    <property type="entry name" value="PDDEXK-like"/>
</dbReference>
<dbReference type="Pfam" id="PF04720">
    <property type="entry name" value="PDDEXK_6"/>
    <property type="match status" value="1"/>
</dbReference>
<dbReference type="PANTHER" id="PTHR31579:SF84">
    <property type="entry name" value="F21O3.6 PROTEIN"/>
    <property type="match status" value="1"/>
</dbReference>
<sequence>MTCASQQSPDTEDCLSELVHSFLEDDRDAAAAKQTAYYSESDRVHSNLDSTESLESIIKLTSLNSTDSYRNLLLAHVSNAIQMFSFFRTDKAIFRRQVMAYLCQVGHNAEIYKTKWISSGGLTAGSYEFIDVVQSVSPIRQNRYFVDLDLASEFEIARPMSDNSRLLHTTKEN</sequence>
<dbReference type="EMBL" id="JBBPBM010000010">
    <property type="protein sequence ID" value="KAK8565157.1"/>
    <property type="molecule type" value="Genomic_DNA"/>
</dbReference>
<keyword evidence="2" id="KW-1185">Reference proteome</keyword>
<evidence type="ECO:0000313" key="2">
    <source>
        <dbReference type="Proteomes" id="UP001472677"/>
    </source>
</evidence>
<proteinExistence type="predicted"/>
<organism evidence="1 2">
    <name type="scientific">Hibiscus sabdariffa</name>
    <name type="common">roselle</name>
    <dbReference type="NCBI Taxonomy" id="183260"/>
    <lineage>
        <taxon>Eukaryota</taxon>
        <taxon>Viridiplantae</taxon>
        <taxon>Streptophyta</taxon>
        <taxon>Embryophyta</taxon>
        <taxon>Tracheophyta</taxon>
        <taxon>Spermatophyta</taxon>
        <taxon>Magnoliopsida</taxon>
        <taxon>eudicotyledons</taxon>
        <taxon>Gunneridae</taxon>
        <taxon>Pentapetalae</taxon>
        <taxon>rosids</taxon>
        <taxon>malvids</taxon>
        <taxon>Malvales</taxon>
        <taxon>Malvaceae</taxon>
        <taxon>Malvoideae</taxon>
        <taxon>Hibiscus</taxon>
    </lineage>
</organism>
<reference evidence="1 2" key="1">
    <citation type="journal article" date="2024" name="G3 (Bethesda)">
        <title>Genome assembly of Hibiscus sabdariffa L. provides insights into metabolisms of medicinal natural products.</title>
        <authorList>
            <person name="Kim T."/>
        </authorList>
    </citation>
    <scope>NUCLEOTIDE SEQUENCE [LARGE SCALE GENOMIC DNA]</scope>
    <source>
        <strain evidence="1">TK-2024</strain>
        <tissue evidence="1">Old leaves</tissue>
    </source>
</reference>
<evidence type="ECO:0000313" key="1">
    <source>
        <dbReference type="EMBL" id="KAK8565157.1"/>
    </source>
</evidence>
<name>A0ABR2EVR3_9ROSI</name>
<dbReference type="Proteomes" id="UP001472677">
    <property type="component" value="Unassembled WGS sequence"/>
</dbReference>
<dbReference type="PANTHER" id="PTHR31579">
    <property type="entry name" value="OS03G0796600 PROTEIN"/>
    <property type="match status" value="1"/>
</dbReference>
<protein>
    <submittedName>
        <fullName evidence="1">Uncharacterized protein</fullName>
    </submittedName>
</protein>